<comment type="caution">
    <text evidence="1">The sequence shown here is derived from an EMBL/GenBank/DDBJ whole genome shotgun (WGS) entry which is preliminary data.</text>
</comment>
<evidence type="ECO:0000313" key="2">
    <source>
        <dbReference type="Proteomes" id="UP000831701"/>
    </source>
</evidence>
<gene>
    <name evidence="1" type="ORF">L3Q82_024278</name>
</gene>
<dbReference type="Proteomes" id="UP000831701">
    <property type="component" value="Chromosome 6"/>
</dbReference>
<dbReference type="EMBL" id="CM041536">
    <property type="protein sequence ID" value="KAI3371715.1"/>
    <property type="molecule type" value="Genomic_DNA"/>
</dbReference>
<organism evidence="1 2">
    <name type="scientific">Scortum barcoo</name>
    <name type="common">barcoo grunter</name>
    <dbReference type="NCBI Taxonomy" id="214431"/>
    <lineage>
        <taxon>Eukaryota</taxon>
        <taxon>Metazoa</taxon>
        <taxon>Chordata</taxon>
        <taxon>Craniata</taxon>
        <taxon>Vertebrata</taxon>
        <taxon>Euteleostomi</taxon>
        <taxon>Actinopterygii</taxon>
        <taxon>Neopterygii</taxon>
        <taxon>Teleostei</taxon>
        <taxon>Neoteleostei</taxon>
        <taxon>Acanthomorphata</taxon>
        <taxon>Eupercaria</taxon>
        <taxon>Centrarchiformes</taxon>
        <taxon>Terapontoidei</taxon>
        <taxon>Terapontidae</taxon>
        <taxon>Scortum</taxon>
    </lineage>
</organism>
<accession>A0ACB8WVD9</accession>
<reference evidence="1" key="1">
    <citation type="submission" date="2022-04" db="EMBL/GenBank/DDBJ databases">
        <title>Jade perch genome.</title>
        <authorList>
            <person name="Chao B."/>
        </authorList>
    </citation>
    <scope>NUCLEOTIDE SEQUENCE</scope>
    <source>
        <strain evidence="1">CB-2022</strain>
    </source>
</reference>
<proteinExistence type="predicted"/>
<evidence type="ECO:0000313" key="1">
    <source>
        <dbReference type="EMBL" id="KAI3371715.1"/>
    </source>
</evidence>
<name>A0ACB8WVD9_9TELE</name>
<protein>
    <submittedName>
        <fullName evidence="1">Uncharacterized protein</fullName>
    </submittedName>
</protein>
<keyword evidence="2" id="KW-1185">Reference proteome</keyword>
<sequence length="983" mass="110663">MARSTNKSTEDGDSRVTAPADRGEARDLAEPRELSLEEVLKSYEQPINEEQAWAVCYQCCSELRPPRPPPGTVGRVTEPSSILLHRDGTVSLQPEQGRQAPFSFCHFVVSQPFITMATDGKMTLMGLLFYLLQSARTTYLLFPPHLCVQLVQSLGVAIYRALDWGLDDSEERELSPQLERLIERMAGEDQGAEVDSTASNGTTDEGYSGQEEEEEEEDQEGAIKPVCTFRQVMALCASRLANPSLAPEHYQAVCRALFVETLELQTFLIKIRDAKETPVTESISSKELSKDIRDKTVDLHKPGMGYKTISKKPGEKETTVGAIIRKWKQYKLTVTLTLELYASSHLVGLQEDHCIEGQMNGAMCHRFLDENVLASARTLKMGHGWVFQHDNDPKPTAKATKEWLKKKHIKMLKKITTEETVEDRSTTELDALKHRDWARLWVQLMKELRQGVKLKKVQEQPFNPLPTEFSLTPFEMLMQDIRARKFQLRKVMCYSWCGVSCLTQVGGDIPTRVKRNAHELILDFIRSRPPLKPVSERNLPPPPPPQHSLHDRVLAEIKQERKLRPVVPPSSRPFGSLPCLAQTCPCNVKSTSCIDLSMAEPGPRPPSRPRILLKAPTLAEMEEMNISEEEESPAEELRRAESSPTPLKRDRSFSEHDLALLRGEIYPSLSESAQLGGTVRLRGDRPRSRTLTGAGPLPNHRASFPVHGWVPPSPARLSLSSVDETTEGSETRCGSRGGDEHQWMEEFSHPVESLALTVDEVINVRRVLVKAEMEKFLQSKELYNNLKRGKVCCCCKVKFPLFSWPSTCLLCKRSVCGSCSAKMKIPSKKMAHIPVYTIGFHSTPKNHGHKSQVYKSLRSLSRRSVEEEFPHLYANGCTLRDICAECTKFVADVISSSRRSLDILNNTPKREAKAAAAAQRPQLQRQSHLKTYPQPQPPQPHPQCHPAPYPQSQSHHHQEQHLHASSQSPSLQLHTKTINNVNQ</sequence>